<accession>A0A2S9XC41</accession>
<reference evidence="1 2" key="1">
    <citation type="submission" date="2018-03" db="EMBL/GenBank/DDBJ databases">
        <title>Draft Genome Sequences of the Obligatory Marine Myxobacteria Enhygromyxa salina SWB005.</title>
        <authorList>
            <person name="Poehlein A."/>
            <person name="Moghaddam J.A."/>
            <person name="Harms H."/>
            <person name="Alanjari M."/>
            <person name="Koenig G.M."/>
            <person name="Daniel R."/>
            <person name="Schaeberle T.F."/>
        </authorList>
    </citation>
    <scope>NUCLEOTIDE SEQUENCE [LARGE SCALE GENOMIC DNA]</scope>
    <source>
        <strain evidence="1 2">SWB005</strain>
    </source>
</reference>
<name>A0A2S9XC41_9BACT</name>
<comment type="caution">
    <text evidence="1">The sequence shown here is derived from an EMBL/GenBank/DDBJ whole genome shotgun (WGS) entry which is preliminary data.</text>
</comment>
<dbReference type="OrthoDB" id="5504371at2"/>
<protein>
    <submittedName>
        <fullName evidence="1">Uncharacterized protein</fullName>
    </submittedName>
</protein>
<dbReference type="AlphaFoldDB" id="A0A2S9XC41"/>
<gene>
    <name evidence="1" type="ORF">ENSA5_66640</name>
</gene>
<evidence type="ECO:0000313" key="2">
    <source>
        <dbReference type="Proteomes" id="UP000237968"/>
    </source>
</evidence>
<keyword evidence="2" id="KW-1185">Reference proteome</keyword>
<dbReference type="EMBL" id="PVNK01000290">
    <property type="protein sequence ID" value="PRP90251.1"/>
    <property type="molecule type" value="Genomic_DNA"/>
</dbReference>
<evidence type="ECO:0000313" key="1">
    <source>
        <dbReference type="EMBL" id="PRP90251.1"/>
    </source>
</evidence>
<proteinExistence type="predicted"/>
<dbReference type="Proteomes" id="UP000237968">
    <property type="component" value="Unassembled WGS sequence"/>
</dbReference>
<organism evidence="1 2">
    <name type="scientific">Enhygromyxa salina</name>
    <dbReference type="NCBI Taxonomy" id="215803"/>
    <lineage>
        <taxon>Bacteria</taxon>
        <taxon>Pseudomonadati</taxon>
        <taxon>Myxococcota</taxon>
        <taxon>Polyangia</taxon>
        <taxon>Nannocystales</taxon>
        <taxon>Nannocystaceae</taxon>
        <taxon>Enhygromyxa</taxon>
    </lineage>
</organism>
<sequence length="217" mass="23912">MSEDGATTQADASPEPAVRASYLRALLSACDEFGPPAMEIRERLGDTHQTSIECAGPLVWLPIEADLALQRALDTVLGSARTREFVLANLREFMAASILQNVVQTAVGLFGLDPGSFARLVPPAWGLLYRDCGQWSVSRSLDPDRARAREWREVEMRLAKLPPACASDDAWLTAVATVMHALLILCGRADHEGEVELLERVLDTPAQVVFRFAWKRK</sequence>
<dbReference type="RefSeq" id="WP_106395807.1">
    <property type="nucleotide sequence ID" value="NZ_PVNK01000290.1"/>
</dbReference>